<comment type="pathway">
    <text evidence="11">Porphyrin-containing compound metabolism.</text>
</comment>
<evidence type="ECO:0000313" key="15">
    <source>
        <dbReference type="Proteomes" id="UP000596145"/>
    </source>
</evidence>
<keyword evidence="4" id="KW-0479">Metal-binding</keyword>
<dbReference type="GO" id="GO:0016020">
    <property type="term" value="C:membrane"/>
    <property type="evidence" value="ECO:0007669"/>
    <property type="project" value="UniProtKB-SubCell"/>
</dbReference>
<feature type="transmembrane region" description="Helical" evidence="13">
    <location>
        <begin position="218"/>
        <end position="242"/>
    </location>
</feature>
<organism evidence="14 15">
    <name type="scientific">Corynebacterium glucuronolyticum</name>
    <dbReference type="NCBI Taxonomy" id="39791"/>
    <lineage>
        <taxon>Bacteria</taxon>
        <taxon>Bacillati</taxon>
        <taxon>Actinomycetota</taxon>
        <taxon>Actinomycetes</taxon>
        <taxon>Mycobacteriales</taxon>
        <taxon>Corynebacteriaceae</taxon>
        <taxon>Corynebacterium</taxon>
    </lineage>
</organism>
<keyword evidence="3 13" id="KW-0812">Transmembrane</keyword>
<dbReference type="GeneID" id="92760109"/>
<dbReference type="RefSeq" id="WP_005389985.1">
    <property type="nucleotide sequence ID" value="NZ_CP066007.1"/>
</dbReference>
<comment type="subcellular location">
    <subcellularLocation>
        <location evidence="1">Membrane</location>
        <topology evidence="1">Multi-pass membrane protein</topology>
    </subcellularLocation>
</comment>
<feature type="region of interest" description="Disordered" evidence="12">
    <location>
        <begin position="309"/>
        <end position="332"/>
    </location>
</feature>
<dbReference type="GO" id="GO:0006784">
    <property type="term" value="P:heme A biosynthetic process"/>
    <property type="evidence" value="ECO:0007669"/>
    <property type="project" value="InterPro"/>
</dbReference>
<evidence type="ECO:0000256" key="1">
    <source>
        <dbReference type="ARBA" id="ARBA00004141"/>
    </source>
</evidence>
<protein>
    <submittedName>
        <fullName evidence="14">Heme A synthase</fullName>
    </submittedName>
</protein>
<feature type="transmembrane region" description="Helical" evidence="13">
    <location>
        <begin position="109"/>
        <end position="127"/>
    </location>
</feature>
<dbReference type="PANTHER" id="PTHR35457:SF1">
    <property type="entry name" value="HEME A SYNTHASE"/>
    <property type="match status" value="1"/>
</dbReference>
<evidence type="ECO:0000256" key="8">
    <source>
        <dbReference type="ARBA" id="ARBA00023133"/>
    </source>
</evidence>
<feature type="transmembrane region" description="Helical" evidence="13">
    <location>
        <begin position="175"/>
        <end position="198"/>
    </location>
</feature>
<feature type="transmembrane region" description="Helical" evidence="13">
    <location>
        <begin position="133"/>
        <end position="155"/>
    </location>
</feature>
<sequence length="332" mass="35473">MSVAETANHQSGLRSARNQRNAAFGVLAGQSLITLTGSIVRVTGSGLGCDTWPNCHPGSLVPVQGAAPWIQQLIEFGNRTLTFVLVALTVWLLVAVYKAGRRSYIKKLAWLQLIGVFVQAVIGGISVHMDLKWYAVALHFLPSVFLVFFAALTCVRVMEPDNGVDRREYPRTIQYLALGTAAALALVLATGTMVTGAGPHAGDANDGMKGRLEVDIEWMAHIHAGTMYLFLGLIVGLLAAIFATKTTSEVARKFAVGLVVVCVLQALVGIIQVNLHVPNWTVPIHVFLSSVVTAFTGFVYAHGTSRVPATSDHAATGTDSVTNATPFLTPER</sequence>
<keyword evidence="6" id="KW-0560">Oxidoreductase</keyword>
<evidence type="ECO:0000256" key="3">
    <source>
        <dbReference type="ARBA" id="ARBA00022692"/>
    </source>
</evidence>
<reference evidence="14 15" key="1">
    <citation type="submission" date="2020-12" db="EMBL/GenBank/DDBJ databases">
        <title>FDA dAtabase for Regulatory Grade micrObial Sequences (FDA-ARGOS): Supporting development and validation of Infectious Disease Dx tests.</title>
        <authorList>
            <person name="Sproer C."/>
            <person name="Gronow S."/>
            <person name="Severitt S."/>
            <person name="Schroder I."/>
            <person name="Tallon L."/>
            <person name="Sadzewicz L."/>
            <person name="Zhao X."/>
            <person name="Boylan J."/>
            <person name="Ott S."/>
            <person name="Bowen H."/>
            <person name="Vavikolanu K."/>
            <person name="Mehta A."/>
            <person name="Aluvathingal J."/>
            <person name="Nadendla S."/>
            <person name="Lowell S."/>
            <person name="Myers T."/>
            <person name="Yan Y."/>
            <person name="Sichtig H."/>
        </authorList>
    </citation>
    <scope>NUCLEOTIDE SEQUENCE [LARGE SCALE GENOMIC DNA]</scope>
    <source>
        <strain evidence="14 15">FDAARGOS_1053</strain>
    </source>
</reference>
<evidence type="ECO:0000256" key="12">
    <source>
        <dbReference type="SAM" id="MobiDB-lite"/>
    </source>
</evidence>
<proteinExistence type="predicted"/>
<evidence type="ECO:0000313" key="14">
    <source>
        <dbReference type="EMBL" id="QQB45702.1"/>
    </source>
</evidence>
<dbReference type="OrthoDB" id="5241540at2"/>
<keyword evidence="9 13" id="KW-0472">Membrane</keyword>
<evidence type="ECO:0000256" key="6">
    <source>
        <dbReference type="ARBA" id="ARBA00023002"/>
    </source>
</evidence>
<dbReference type="GO" id="GO:0016491">
    <property type="term" value="F:oxidoreductase activity"/>
    <property type="evidence" value="ECO:0007669"/>
    <property type="project" value="UniProtKB-KW"/>
</dbReference>
<evidence type="ECO:0000256" key="10">
    <source>
        <dbReference type="ARBA" id="ARBA00023157"/>
    </source>
</evidence>
<keyword evidence="7" id="KW-0408">Iron</keyword>
<evidence type="ECO:0000256" key="4">
    <source>
        <dbReference type="ARBA" id="ARBA00022723"/>
    </source>
</evidence>
<dbReference type="AlphaFoldDB" id="A0A7T4EE47"/>
<evidence type="ECO:0000256" key="5">
    <source>
        <dbReference type="ARBA" id="ARBA00022989"/>
    </source>
</evidence>
<dbReference type="EMBL" id="CP066007">
    <property type="protein sequence ID" value="QQB45702.1"/>
    <property type="molecule type" value="Genomic_DNA"/>
</dbReference>
<evidence type="ECO:0000256" key="13">
    <source>
        <dbReference type="SAM" id="Phobius"/>
    </source>
</evidence>
<dbReference type="Proteomes" id="UP000596145">
    <property type="component" value="Chromosome"/>
</dbReference>
<feature type="transmembrane region" description="Helical" evidence="13">
    <location>
        <begin position="80"/>
        <end position="97"/>
    </location>
</feature>
<gene>
    <name evidence="14" type="ORF">I6I10_09365</name>
</gene>
<evidence type="ECO:0000256" key="9">
    <source>
        <dbReference type="ARBA" id="ARBA00023136"/>
    </source>
</evidence>
<accession>A0A7T4EE47</accession>
<dbReference type="PANTHER" id="PTHR35457">
    <property type="entry name" value="HEME A SYNTHASE"/>
    <property type="match status" value="1"/>
</dbReference>
<dbReference type="GO" id="GO:0046872">
    <property type="term" value="F:metal ion binding"/>
    <property type="evidence" value="ECO:0007669"/>
    <property type="project" value="UniProtKB-KW"/>
</dbReference>
<feature type="transmembrane region" description="Helical" evidence="13">
    <location>
        <begin position="254"/>
        <end position="274"/>
    </location>
</feature>
<evidence type="ECO:0000256" key="2">
    <source>
        <dbReference type="ARBA" id="ARBA00022475"/>
    </source>
</evidence>
<name>A0A7T4EE47_9CORY</name>
<keyword evidence="8" id="KW-0350">Heme biosynthesis</keyword>
<keyword evidence="5 13" id="KW-1133">Transmembrane helix</keyword>
<feature type="transmembrane region" description="Helical" evidence="13">
    <location>
        <begin position="280"/>
        <end position="301"/>
    </location>
</feature>
<keyword evidence="2" id="KW-1003">Cell membrane</keyword>
<feature type="compositionally biased region" description="Polar residues" evidence="12">
    <location>
        <begin position="317"/>
        <end position="326"/>
    </location>
</feature>
<dbReference type="InterPro" id="IPR003780">
    <property type="entry name" value="COX15/CtaA_fam"/>
</dbReference>
<dbReference type="InterPro" id="IPR050450">
    <property type="entry name" value="COX15/CtaA_HemeA_synthase"/>
</dbReference>
<evidence type="ECO:0000256" key="7">
    <source>
        <dbReference type="ARBA" id="ARBA00023004"/>
    </source>
</evidence>
<keyword evidence="10" id="KW-1015">Disulfide bond</keyword>
<dbReference type="Pfam" id="PF02628">
    <property type="entry name" value="COX15-CtaA"/>
    <property type="match status" value="1"/>
</dbReference>
<evidence type="ECO:0000256" key="11">
    <source>
        <dbReference type="ARBA" id="ARBA00023444"/>
    </source>
</evidence>